<dbReference type="OrthoDB" id="2286123at2759"/>
<feature type="compositionally biased region" description="Pro residues" evidence="1">
    <location>
        <begin position="184"/>
        <end position="195"/>
    </location>
</feature>
<evidence type="ECO:0000256" key="1">
    <source>
        <dbReference type="SAM" id="MobiDB-lite"/>
    </source>
</evidence>
<organism evidence="2">
    <name type="scientific">Absidia glauca</name>
    <name type="common">Pin mould</name>
    <dbReference type="NCBI Taxonomy" id="4829"/>
    <lineage>
        <taxon>Eukaryota</taxon>
        <taxon>Fungi</taxon>
        <taxon>Fungi incertae sedis</taxon>
        <taxon>Mucoromycota</taxon>
        <taxon>Mucoromycotina</taxon>
        <taxon>Mucoromycetes</taxon>
        <taxon>Mucorales</taxon>
        <taxon>Cunninghamellaceae</taxon>
        <taxon>Absidia</taxon>
    </lineage>
</organism>
<proteinExistence type="predicted"/>
<dbReference type="AlphaFoldDB" id="A0A168NS08"/>
<dbReference type="EMBL" id="LT553503">
    <property type="protein sequence ID" value="SAM01087.1"/>
    <property type="molecule type" value="Genomic_DNA"/>
</dbReference>
<feature type="compositionally biased region" description="Low complexity" evidence="1">
    <location>
        <begin position="37"/>
        <end position="56"/>
    </location>
</feature>
<feature type="compositionally biased region" description="Polar residues" evidence="1">
    <location>
        <begin position="218"/>
        <end position="231"/>
    </location>
</feature>
<protein>
    <submittedName>
        <fullName evidence="2">Uncharacterized protein</fullName>
    </submittedName>
</protein>
<keyword evidence="3" id="KW-1185">Reference proteome</keyword>
<evidence type="ECO:0000313" key="2">
    <source>
        <dbReference type="EMBL" id="SAM01087.1"/>
    </source>
</evidence>
<feature type="compositionally biased region" description="Polar residues" evidence="1">
    <location>
        <begin position="153"/>
        <end position="166"/>
    </location>
</feature>
<reference evidence="2" key="1">
    <citation type="submission" date="2016-04" db="EMBL/GenBank/DDBJ databases">
        <authorList>
            <person name="Evans L.H."/>
            <person name="Alamgir A."/>
            <person name="Owens N."/>
            <person name="Weber N.D."/>
            <person name="Virtaneva K."/>
            <person name="Barbian K."/>
            <person name="Babar A."/>
            <person name="Rosenke K."/>
        </authorList>
    </citation>
    <scope>NUCLEOTIDE SEQUENCE [LARGE SCALE GENOMIC DNA]</scope>
    <source>
        <strain evidence="2">CBS 101.48</strain>
    </source>
</reference>
<dbReference type="Proteomes" id="UP000078561">
    <property type="component" value="Unassembled WGS sequence"/>
</dbReference>
<dbReference type="InParanoid" id="A0A168NS08"/>
<name>A0A168NS08_ABSGL</name>
<sequence length="244" mass="27533">MSLAIETIMETDTSAWPSSYGRGKRVDLEKFFEKVQQEQQEQQKMGQYQQHQQQQQPSDENVVLKSQCESGTLRQVRFSPDPPTVFVYEAEYDTFDRLVSSIEQSKDTWPSYARRPPSQLDLRPIRNHQYRTPPPPCINTTFTKATTNTFVSPTATQQQQVQPLRRTSSLSAKSLLSTGSSSPSTPPLSPSPLPPCLSSGDESSDEEDQQSYPHVPLTPTNSLPFSPTTLTKRITSVFSRMKRS</sequence>
<evidence type="ECO:0000313" key="3">
    <source>
        <dbReference type="Proteomes" id="UP000078561"/>
    </source>
</evidence>
<feature type="compositionally biased region" description="Low complexity" evidence="1">
    <location>
        <begin position="167"/>
        <end position="183"/>
    </location>
</feature>
<feature type="region of interest" description="Disordered" evidence="1">
    <location>
        <begin position="153"/>
        <end position="231"/>
    </location>
</feature>
<gene>
    <name evidence="2" type="primary">ABSGL_06824.1 scaffold 8678</name>
</gene>
<accession>A0A168NS08</accession>
<feature type="region of interest" description="Disordered" evidence="1">
    <location>
        <begin position="36"/>
        <end position="65"/>
    </location>
</feature>